<evidence type="ECO:0000259" key="10">
    <source>
        <dbReference type="PROSITE" id="PS50893"/>
    </source>
</evidence>
<feature type="domain" description="ABC transmembrane type-1" evidence="11">
    <location>
        <begin position="211"/>
        <end position="454"/>
    </location>
</feature>
<comment type="similarity">
    <text evidence="2">Belongs to the ABC transporter superfamily. ABCC family. Conjugate transporter (TC 3.A.1.208) subfamily.</text>
</comment>
<dbReference type="InterPro" id="IPR017871">
    <property type="entry name" value="ABC_transporter-like_CS"/>
</dbReference>
<dbReference type="Gene3D" id="3.40.50.300">
    <property type="entry name" value="P-loop containing nucleotide triphosphate hydrolases"/>
    <property type="match status" value="2"/>
</dbReference>
<dbReference type="Pfam" id="PF00005">
    <property type="entry name" value="ABC_tran"/>
    <property type="match status" value="1"/>
</dbReference>
<feature type="transmembrane region" description="Helical" evidence="9">
    <location>
        <begin position="174"/>
        <end position="198"/>
    </location>
</feature>
<proteinExistence type="inferred from homology"/>
<evidence type="ECO:0000256" key="7">
    <source>
        <dbReference type="ARBA" id="ARBA00022989"/>
    </source>
</evidence>
<evidence type="ECO:0000256" key="5">
    <source>
        <dbReference type="ARBA" id="ARBA00022741"/>
    </source>
</evidence>
<evidence type="ECO:0000259" key="11">
    <source>
        <dbReference type="PROSITE" id="PS50929"/>
    </source>
</evidence>
<dbReference type="Proteomes" id="UP001189429">
    <property type="component" value="Unassembled WGS sequence"/>
</dbReference>
<dbReference type="Gene3D" id="1.20.1560.10">
    <property type="entry name" value="ABC transporter type 1, transmembrane domain"/>
    <property type="match status" value="1"/>
</dbReference>
<accession>A0ABN9UCX6</accession>
<evidence type="ECO:0000256" key="8">
    <source>
        <dbReference type="ARBA" id="ARBA00023136"/>
    </source>
</evidence>
<protein>
    <recommendedName>
        <fullName evidence="14">ATP-dependent transporter ycf16</fullName>
    </recommendedName>
</protein>
<dbReference type="InterPro" id="IPR003439">
    <property type="entry name" value="ABC_transporter-like_ATP-bd"/>
</dbReference>
<feature type="transmembrane region" description="Helical" evidence="9">
    <location>
        <begin position="250"/>
        <end position="270"/>
    </location>
</feature>
<comment type="subcellular location">
    <subcellularLocation>
        <location evidence="1">Membrane</location>
        <topology evidence="1">Multi-pass membrane protein</topology>
    </subcellularLocation>
</comment>
<name>A0ABN9UCX6_9DINO</name>
<evidence type="ECO:0008006" key="14">
    <source>
        <dbReference type="Google" id="ProtNLM"/>
    </source>
</evidence>
<dbReference type="CDD" id="cd03244">
    <property type="entry name" value="ABCC_MRP_domain2"/>
    <property type="match status" value="1"/>
</dbReference>
<feature type="transmembrane region" description="Helical" evidence="9">
    <location>
        <begin position="395"/>
        <end position="417"/>
    </location>
</feature>
<dbReference type="EMBL" id="CAUYUJ010015693">
    <property type="protein sequence ID" value="CAK0857054.1"/>
    <property type="molecule type" value="Genomic_DNA"/>
</dbReference>
<evidence type="ECO:0000256" key="6">
    <source>
        <dbReference type="ARBA" id="ARBA00022840"/>
    </source>
</evidence>
<dbReference type="InterPro" id="IPR050173">
    <property type="entry name" value="ABC_transporter_C-like"/>
</dbReference>
<reference evidence="12" key="1">
    <citation type="submission" date="2023-10" db="EMBL/GenBank/DDBJ databases">
        <authorList>
            <person name="Chen Y."/>
            <person name="Shah S."/>
            <person name="Dougan E. K."/>
            <person name="Thang M."/>
            <person name="Chan C."/>
        </authorList>
    </citation>
    <scope>NUCLEOTIDE SEQUENCE [LARGE SCALE GENOMIC DNA]</scope>
</reference>
<keyword evidence="6" id="KW-0067">ATP-binding</keyword>
<feature type="transmembrane region" description="Helical" evidence="9">
    <location>
        <begin position="429"/>
        <end position="453"/>
    </location>
</feature>
<sequence length="785" mass="83892">MTFLGSRGINISGGQMARICLARAAYSRAEVQLLDDPLAKLDTRVSSKVFSEAILGFLAGYTRVMVTNSGNIVKQADAVVRVDGGTAFLEKHAELQSAGLLSDREADAEQRSSAVAATKNVPCTGDEFEAGDIPATELFALDGSTDQVSIKRRHSQVVRFISHVAEGVGSPRRLATYCAIAGVECAVIELGVYFLALWCDDPAQLKHSDAWYVWMYAGCIALEIVIAQVKYFALSSFTQSSHDALHDTMLTHTIGSSFLWIQGIPVGQMLQMFSSVLSRIDDRVYHTTELLAINLSFLIAVNGISCVIFPPWTLVLLLLASSIALVVRHHAAAGEAAHDAPLRRACLNHYTDTLVGLVVVRAFSGTKERFTSRFDDFMSQCVAAKAANGESEAALLMRLSLIGASGFACAGAAVVAARQLGWMTPGMAGFMLANCCFLTFIITELVFNALAVLEMAREREAVLRLVCSAPQEAGPSRGAGPAPGWPAAGRLATEALDVRYGARLEPAIRQLSIGVEGGEHLGIVGRTGSGKSSLILAICRLVEPAAGRVLIDGVDLALLRLQELREHLGVMSQDPLFFSGTLRGNLDPFGEHPDTAIWSALQDVGVAQLFDDAGLSTTVAELGANFSAGQRQLLCLARASLREPRLVLVDEVTAALDIDRADLRVQRVLELRFTRRGTTLLQVAHRLASVALCGRIAVLDRGQLVELGPPSELLANAEGVFSSMVACLTMEEQAAFRRSANSKVVDGGQDAFDKAASDGAHDAIVTHSNIDTCLRDGACISPVCK</sequence>
<dbReference type="InterPro" id="IPR003593">
    <property type="entry name" value="AAA+_ATPase"/>
</dbReference>
<evidence type="ECO:0000256" key="9">
    <source>
        <dbReference type="SAM" id="Phobius"/>
    </source>
</evidence>
<keyword evidence="3" id="KW-0813">Transport</keyword>
<comment type="caution">
    <text evidence="12">The sequence shown here is derived from an EMBL/GenBank/DDBJ whole genome shotgun (WGS) entry which is preliminary data.</text>
</comment>
<keyword evidence="4 9" id="KW-0812">Transmembrane</keyword>
<dbReference type="SUPFAM" id="SSF90123">
    <property type="entry name" value="ABC transporter transmembrane region"/>
    <property type="match status" value="1"/>
</dbReference>
<keyword evidence="7 9" id="KW-1133">Transmembrane helix</keyword>
<dbReference type="Pfam" id="PF00664">
    <property type="entry name" value="ABC_membrane"/>
    <property type="match status" value="1"/>
</dbReference>
<dbReference type="PROSITE" id="PS50893">
    <property type="entry name" value="ABC_TRANSPORTER_2"/>
    <property type="match status" value="1"/>
</dbReference>
<evidence type="ECO:0000256" key="4">
    <source>
        <dbReference type="ARBA" id="ARBA00022692"/>
    </source>
</evidence>
<feature type="domain" description="ABC transporter" evidence="10">
    <location>
        <begin position="493"/>
        <end position="726"/>
    </location>
</feature>
<dbReference type="SUPFAM" id="SSF52540">
    <property type="entry name" value="P-loop containing nucleoside triphosphate hydrolases"/>
    <property type="match status" value="2"/>
</dbReference>
<keyword evidence="5" id="KW-0547">Nucleotide-binding</keyword>
<organism evidence="12 13">
    <name type="scientific">Prorocentrum cordatum</name>
    <dbReference type="NCBI Taxonomy" id="2364126"/>
    <lineage>
        <taxon>Eukaryota</taxon>
        <taxon>Sar</taxon>
        <taxon>Alveolata</taxon>
        <taxon>Dinophyceae</taxon>
        <taxon>Prorocentrales</taxon>
        <taxon>Prorocentraceae</taxon>
        <taxon>Prorocentrum</taxon>
    </lineage>
</organism>
<evidence type="ECO:0000256" key="3">
    <source>
        <dbReference type="ARBA" id="ARBA00022448"/>
    </source>
</evidence>
<keyword evidence="13" id="KW-1185">Reference proteome</keyword>
<evidence type="ECO:0000256" key="1">
    <source>
        <dbReference type="ARBA" id="ARBA00004141"/>
    </source>
</evidence>
<evidence type="ECO:0000256" key="2">
    <source>
        <dbReference type="ARBA" id="ARBA00009726"/>
    </source>
</evidence>
<dbReference type="SMART" id="SM00382">
    <property type="entry name" value="AAA"/>
    <property type="match status" value="1"/>
</dbReference>
<evidence type="ECO:0000313" key="13">
    <source>
        <dbReference type="Proteomes" id="UP001189429"/>
    </source>
</evidence>
<evidence type="ECO:0000313" key="12">
    <source>
        <dbReference type="EMBL" id="CAK0857054.1"/>
    </source>
</evidence>
<dbReference type="InterPro" id="IPR027417">
    <property type="entry name" value="P-loop_NTPase"/>
</dbReference>
<dbReference type="InterPro" id="IPR011527">
    <property type="entry name" value="ABC1_TM_dom"/>
</dbReference>
<dbReference type="InterPro" id="IPR036640">
    <property type="entry name" value="ABC1_TM_sf"/>
</dbReference>
<dbReference type="PROSITE" id="PS00211">
    <property type="entry name" value="ABC_TRANSPORTER_1"/>
    <property type="match status" value="1"/>
</dbReference>
<gene>
    <name evidence="12" type="ORF">PCOR1329_LOCUS47265</name>
</gene>
<feature type="transmembrane region" description="Helical" evidence="9">
    <location>
        <begin position="210"/>
        <end position="229"/>
    </location>
</feature>
<keyword evidence="8 9" id="KW-0472">Membrane</keyword>
<feature type="transmembrane region" description="Helical" evidence="9">
    <location>
        <begin position="290"/>
        <end position="319"/>
    </location>
</feature>
<dbReference type="PROSITE" id="PS50929">
    <property type="entry name" value="ABC_TM1F"/>
    <property type="match status" value="1"/>
</dbReference>
<dbReference type="PANTHER" id="PTHR24223">
    <property type="entry name" value="ATP-BINDING CASSETTE SUB-FAMILY C"/>
    <property type="match status" value="1"/>
</dbReference>
<dbReference type="PANTHER" id="PTHR24223:SF456">
    <property type="entry name" value="MULTIDRUG RESISTANCE-ASSOCIATED PROTEIN LETHAL(2)03659"/>
    <property type="match status" value="1"/>
</dbReference>